<proteinExistence type="predicted"/>
<organism evidence="1 2">
    <name type="scientific">Scyliorhinus torazame</name>
    <name type="common">Cloudy catshark</name>
    <name type="synonym">Catulus torazame</name>
    <dbReference type="NCBI Taxonomy" id="75743"/>
    <lineage>
        <taxon>Eukaryota</taxon>
        <taxon>Metazoa</taxon>
        <taxon>Chordata</taxon>
        <taxon>Craniata</taxon>
        <taxon>Vertebrata</taxon>
        <taxon>Chondrichthyes</taxon>
        <taxon>Elasmobranchii</taxon>
        <taxon>Galeomorphii</taxon>
        <taxon>Galeoidea</taxon>
        <taxon>Carcharhiniformes</taxon>
        <taxon>Scyliorhinidae</taxon>
        <taxon>Scyliorhinus</taxon>
    </lineage>
</organism>
<comment type="caution">
    <text evidence="1">The sequence shown here is derived from an EMBL/GenBank/DDBJ whole genome shotgun (WGS) entry which is preliminary data.</text>
</comment>
<keyword evidence="2" id="KW-1185">Reference proteome</keyword>
<dbReference type="AlphaFoldDB" id="A0A401PD51"/>
<evidence type="ECO:0000313" key="2">
    <source>
        <dbReference type="Proteomes" id="UP000288216"/>
    </source>
</evidence>
<dbReference type="OrthoDB" id="1431934at2759"/>
<name>A0A401PD51_SCYTO</name>
<reference evidence="1 2" key="1">
    <citation type="journal article" date="2018" name="Nat. Ecol. Evol.">
        <title>Shark genomes provide insights into elasmobranch evolution and the origin of vertebrates.</title>
        <authorList>
            <person name="Hara Y"/>
            <person name="Yamaguchi K"/>
            <person name="Onimaru K"/>
            <person name="Kadota M"/>
            <person name="Koyanagi M"/>
            <person name="Keeley SD"/>
            <person name="Tatsumi K"/>
            <person name="Tanaka K"/>
            <person name="Motone F"/>
            <person name="Kageyama Y"/>
            <person name="Nozu R"/>
            <person name="Adachi N"/>
            <person name="Nishimura O"/>
            <person name="Nakagawa R"/>
            <person name="Tanegashima C"/>
            <person name="Kiyatake I"/>
            <person name="Matsumoto R"/>
            <person name="Murakumo K"/>
            <person name="Nishida K"/>
            <person name="Terakita A"/>
            <person name="Kuratani S"/>
            <person name="Sato K"/>
            <person name="Hyodo S Kuraku.S."/>
        </authorList>
    </citation>
    <scope>NUCLEOTIDE SEQUENCE [LARGE SCALE GENOMIC DNA]</scope>
</reference>
<evidence type="ECO:0000313" key="1">
    <source>
        <dbReference type="EMBL" id="GCB71051.1"/>
    </source>
</evidence>
<dbReference type="EMBL" id="BFAA01004809">
    <property type="protein sequence ID" value="GCB71051.1"/>
    <property type="molecule type" value="Genomic_DNA"/>
</dbReference>
<dbReference type="Proteomes" id="UP000288216">
    <property type="component" value="Unassembled WGS sequence"/>
</dbReference>
<accession>A0A401PD51</accession>
<gene>
    <name evidence="1" type="ORF">scyTo_0010916</name>
</gene>
<protein>
    <recommendedName>
        <fullName evidence="3">RING-type domain-containing protein</fullName>
    </recommendedName>
</protein>
<sequence>MFNCPKCAKEWPWQEVRHLAQLSQEECRRYEEQLGRIMTEKKMYRKCPVCSLYVQRMDAEKLCVQCLPCSEKSKKTFQFCWECQREWKNTDVQSDCDFCRQFQFHNQYFSLESCPHNSADQ</sequence>
<evidence type="ECO:0008006" key="3">
    <source>
        <dbReference type="Google" id="ProtNLM"/>
    </source>
</evidence>